<keyword evidence="2" id="KW-1185">Reference proteome</keyword>
<dbReference type="RefSeq" id="WP_331373783.1">
    <property type="nucleotide sequence ID" value="NZ_CP133148.1"/>
</dbReference>
<gene>
    <name evidence="1" type="ORF">RB548_04210</name>
</gene>
<evidence type="ECO:0000313" key="2">
    <source>
        <dbReference type="Proteomes" id="UP001432360"/>
    </source>
</evidence>
<organism evidence="1 2">
    <name type="scientific">Sinorhizobium chiapasense</name>
    <dbReference type="NCBI Taxonomy" id="501572"/>
    <lineage>
        <taxon>Bacteria</taxon>
        <taxon>Pseudomonadati</taxon>
        <taxon>Pseudomonadota</taxon>
        <taxon>Alphaproteobacteria</taxon>
        <taxon>Hyphomicrobiales</taxon>
        <taxon>Rhizobiaceae</taxon>
        <taxon>Sinorhizobium/Ensifer group</taxon>
        <taxon>Sinorhizobium</taxon>
    </lineage>
</organism>
<dbReference type="EMBL" id="CP133148">
    <property type="protein sequence ID" value="WVT04622.1"/>
    <property type="molecule type" value="Genomic_DNA"/>
</dbReference>
<evidence type="ECO:0000313" key="1">
    <source>
        <dbReference type="EMBL" id="WVT04622.1"/>
    </source>
</evidence>
<accession>A0ABZ2BAT0</accession>
<protein>
    <submittedName>
        <fullName evidence="1">Uncharacterized protein</fullName>
    </submittedName>
</protein>
<sequence>MTAVDVKMRAKVYVGTCIPYRNPETGETINETLRFYGVAKSGGYPADGSDENNTFSKFSPSVDFSIVVANPALFGQFNTGDTFYVDFTPVEARTDPTPSVPPKIPPRVVA</sequence>
<proteinExistence type="predicted"/>
<dbReference type="Proteomes" id="UP001432360">
    <property type="component" value="Chromosome"/>
</dbReference>
<name>A0ABZ2BAT0_9HYPH</name>
<reference evidence="1" key="1">
    <citation type="submission" date="2023-08" db="EMBL/GenBank/DDBJ databases">
        <title>Complete genome sequence of Sinorhizobium chiapanecum ITTG S70 isolated from Acaciella angustissima nodules in Chiapas-Mexico.</title>
        <authorList>
            <person name="Rincon-Rosales R."/>
            <person name="Rogel M.A."/>
            <person name="Rincon-Medina C.I."/>
            <person name="Guerrero G."/>
            <person name="Manzano-Gomez L.A."/>
            <person name="Lopez-Lopez A."/>
            <person name="Rincon Molina F.A."/>
            <person name="Martinez-Romero E."/>
        </authorList>
    </citation>
    <scope>NUCLEOTIDE SEQUENCE</scope>
    <source>
        <strain evidence="1">ITTG S70</strain>
    </source>
</reference>